<keyword evidence="2 4" id="KW-0863">Zinc-finger</keyword>
<evidence type="ECO:0000256" key="5">
    <source>
        <dbReference type="SAM" id="MobiDB-lite"/>
    </source>
</evidence>
<feature type="region of interest" description="Disordered" evidence="5">
    <location>
        <begin position="252"/>
        <end position="272"/>
    </location>
</feature>
<dbReference type="Proteomes" id="UP000050795">
    <property type="component" value="Unassembled WGS sequence"/>
</dbReference>
<dbReference type="WBParaSite" id="TREG1_126030.1">
    <property type="protein sequence ID" value="TREG1_126030.1"/>
    <property type="gene ID" value="TREG1_126030"/>
</dbReference>
<feature type="compositionally biased region" description="Low complexity" evidence="5">
    <location>
        <begin position="156"/>
        <end position="183"/>
    </location>
</feature>
<feature type="domain" description="PHD-type" evidence="6">
    <location>
        <begin position="425"/>
        <end position="488"/>
    </location>
</feature>
<feature type="region of interest" description="Disordered" evidence="5">
    <location>
        <begin position="584"/>
        <end position="626"/>
    </location>
</feature>
<keyword evidence="1" id="KW-0479">Metal-binding</keyword>
<evidence type="ECO:0000313" key="7">
    <source>
        <dbReference type="Proteomes" id="UP000050795"/>
    </source>
</evidence>
<evidence type="ECO:0000256" key="2">
    <source>
        <dbReference type="ARBA" id="ARBA00022771"/>
    </source>
</evidence>
<evidence type="ECO:0000259" key="6">
    <source>
        <dbReference type="PROSITE" id="PS50016"/>
    </source>
</evidence>
<protein>
    <recommendedName>
        <fullName evidence="6">PHD-type domain-containing protein</fullName>
    </recommendedName>
</protein>
<evidence type="ECO:0000256" key="4">
    <source>
        <dbReference type="PROSITE-ProRule" id="PRU00146"/>
    </source>
</evidence>
<evidence type="ECO:0000256" key="1">
    <source>
        <dbReference type="ARBA" id="ARBA00022723"/>
    </source>
</evidence>
<keyword evidence="3" id="KW-0862">Zinc</keyword>
<evidence type="ECO:0000313" key="8">
    <source>
        <dbReference type="WBParaSite" id="TREG1_126030.1"/>
    </source>
</evidence>
<dbReference type="AlphaFoldDB" id="A0AA85IWV4"/>
<sequence length="626" mass="65997">MAINSSQYTHTTAPILEAWLIKALRLVHSKKPSDRDKLRKLYREACENEAQVAHMTIAEALREHREAVSVSSSSEQTERDTSGVIHPTQRSRIISSVNELNVPTPSSGSTTTTTTTASTVATACVIDSTNSTPTPTTPINATTHHPNCDQVLNSVNNPPSPSPTSSVILNTPITTTGTNAATGSIPSSIQSTNRTAVKRNKVAFFNIFDIASSTASNNNNNNNSSTSTSTTSKNITIQRCLSQLDNLINNTESADSGTTIQPSNSGSCNISSHTSVGTGSINSSTSGVPTIDSPIKNLNSSIPFIDLTNDSPTKLSPSTAATTVTTTSTTDTAVATNTTPNTTTTITLPSLDDSSSKDKLSSVKIAPSGYFSTIQTSVPTPTPAVTTDPNNLLNADKDNITLSRSSNNNNNNNNARLLAASLVADLVCRICGRLSQQPQLEPDKRTMNANVLVECIQCGSLYHQLCHQPMILMSTSKQHWLCMHCCRPTTDSVSISTSVIDMTPSSSSNSTESTTTVVSSKLIRSHSIVSSSDVTIISANISTSGSPSSSSPSTDSTHHQSLIVPNPVQLSLDSSSLSTTSTAFVSSSSFSPTNPPTTVTVGARKRKPAFTSPLSGIPRKLKDEHA</sequence>
<dbReference type="InterPro" id="IPR019787">
    <property type="entry name" value="Znf_PHD-finger"/>
</dbReference>
<keyword evidence="7" id="KW-1185">Reference proteome</keyword>
<feature type="compositionally biased region" description="Low complexity" evidence="5">
    <location>
        <begin position="584"/>
        <end position="601"/>
    </location>
</feature>
<dbReference type="InterPro" id="IPR001965">
    <property type="entry name" value="Znf_PHD"/>
</dbReference>
<dbReference type="SUPFAM" id="SSF57903">
    <property type="entry name" value="FYVE/PHD zinc finger"/>
    <property type="match status" value="1"/>
</dbReference>
<feature type="region of interest" description="Disordered" evidence="5">
    <location>
        <begin position="156"/>
        <end position="188"/>
    </location>
</feature>
<dbReference type="Gene3D" id="3.30.40.10">
    <property type="entry name" value="Zinc/RING finger domain, C3HC4 (zinc finger)"/>
    <property type="match status" value="1"/>
</dbReference>
<dbReference type="GO" id="GO:0008270">
    <property type="term" value="F:zinc ion binding"/>
    <property type="evidence" value="ECO:0007669"/>
    <property type="project" value="UniProtKB-KW"/>
</dbReference>
<evidence type="ECO:0000256" key="3">
    <source>
        <dbReference type="ARBA" id="ARBA00022833"/>
    </source>
</evidence>
<dbReference type="InterPro" id="IPR011011">
    <property type="entry name" value="Znf_FYVE_PHD"/>
</dbReference>
<dbReference type="PROSITE" id="PS50016">
    <property type="entry name" value="ZF_PHD_2"/>
    <property type="match status" value="1"/>
</dbReference>
<proteinExistence type="predicted"/>
<reference evidence="7" key="1">
    <citation type="submission" date="2022-06" db="EMBL/GenBank/DDBJ databases">
        <authorList>
            <person name="Berger JAMES D."/>
            <person name="Berger JAMES D."/>
        </authorList>
    </citation>
    <scope>NUCLEOTIDE SEQUENCE [LARGE SCALE GENOMIC DNA]</scope>
</reference>
<organism evidence="7 8">
    <name type="scientific">Trichobilharzia regenti</name>
    <name type="common">Nasal bird schistosome</name>
    <dbReference type="NCBI Taxonomy" id="157069"/>
    <lineage>
        <taxon>Eukaryota</taxon>
        <taxon>Metazoa</taxon>
        <taxon>Spiralia</taxon>
        <taxon>Lophotrochozoa</taxon>
        <taxon>Platyhelminthes</taxon>
        <taxon>Trematoda</taxon>
        <taxon>Digenea</taxon>
        <taxon>Strigeidida</taxon>
        <taxon>Schistosomatoidea</taxon>
        <taxon>Schistosomatidae</taxon>
        <taxon>Trichobilharzia</taxon>
    </lineage>
</organism>
<name>A0AA85IWV4_TRIRE</name>
<reference evidence="8" key="2">
    <citation type="submission" date="2023-11" db="UniProtKB">
        <authorList>
            <consortium name="WormBaseParasite"/>
        </authorList>
    </citation>
    <scope>IDENTIFICATION</scope>
</reference>
<dbReference type="SMART" id="SM00249">
    <property type="entry name" value="PHD"/>
    <property type="match status" value="1"/>
</dbReference>
<accession>A0AA85IWV4</accession>
<dbReference type="InterPro" id="IPR013083">
    <property type="entry name" value="Znf_RING/FYVE/PHD"/>
</dbReference>